<protein>
    <recommendedName>
        <fullName evidence="4">Tetratricopeptide repeat protein</fullName>
    </recommendedName>
</protein>
<evidence type="ECO:0000313" key="3">
    <source>
        <dbReference type="Proteomes" id="UP000318138"/>
    </source>
</evidence>
<feature type="compositionally biased region" description="Low complexity" evidence="1">
    <location>
        <begin position="38"/>
        <end position="47"/>
    </location>
</feature>
<proteinExistence type="predicted"/>
<evidence type="ECO:0000256" key="1">
    <source>
        <dbReference type="SAM" id="MobiDB-lite"/>
    </source>
</evidence>
<dbReference type="Gene3D" id="1.25.40.10">
    <property type="entry name" value="Tetratricopeptide repeat domain"/>
    <property type="match status" value="1"/>
</dbReference>
<accession>A0A859FHE7</accession>
<sequence length="395" mass="45152">MRKIGLLTVSTLAVITGFFLLQSESREQISSGAEAQNDVTNEVTNDTTHTEAKDTTDTEVEDIEPLSSQEEIEATMEDAMSWLTIQSYDLGLPYLEAVLEADPEHEEALMLAGYASFMLHEFEDSRDYFERQSDPSVFEYKALAELSYLLDDLEGAAAYADEMALAHEATEYDSVLPEGAHRAWIEEFPSFIHVAKSDWTLSELDELMNLFYAPLQMELFSTALNNSNEEDTLSAKTYEVLGEYMAIANNFEDATIVAQTYVERFNENESPFYIEEAQVAMDVYSWQAYVETGEEGTTATVIGEAWHEFYHGDREQAFELLEAEITGENGFNHYDVVRIVYALFMINIAAEDTDQIQYYYELFTEHPEIEGINIDHYSLYPSLERTYRLWNEGLE</sequence>
<name>A0A859FHE7_9BACI</name>
<evidence type="ECO:0000313" key="2">
    <source>
        <dbReference type="EMBL" id="QKS72539.1"/>
    </source>
</evidence>
<keyword evidence="3" id="KW-1185">Reference proteome</keyword>
<dbReference type="SUPFAM" id="SSF48452">
    <property type="entry name" value="TPR-like"/>
    <property type="match status" value="1"/>
</dbReference>
<dbReference type="InterPro" id="IPR011990">
    <property type="entry name" value="TPR-like_helical_dom_sf"/>
</dbReference>
<dbReference type="EMBL" id="CP041372">
    <property type="protein sequence ID" value="QKS72539.1"/>
    <property type="molecule type" value="Genomic_DNA"/>
</dbReference>
<organism evidence="2 3">
    <name type="scientific">Paenalkalicoccus suaedae</name>
    <dbReference type="NCBI Taxonomy" id="2592382"/>
    <lineage>
        <taxon>Bacteria</taxon>
        <taxon>Bacillati</taxon>
        <taxon>Bacillota</taxon>
        <taxon>Bacilli</taxon>
        <taxon>Bacillales</taxon>
        <taxon>Bacillaceae</taxon>
        <taxon>Paenalkalicoccus</taxon>
    </lineage>
</organism>
<dbReference type="Proteomes" id="UP000318138">
    <property type="component" value="Chromosome"/>
</dbReference>
<gene>
    <name evidence="2" type="ORF">FLK61_38630</name>
</gene>
<dbReference type="KEGG" id="psua:FLK61_38630"/>
<evidence type="ECO:0008006" key="4">
    <source>
        <dbReference type="Google" id="ProtNLM"/>
    </source>
</evidence>
<reference evidence="3" key="1">
    <citation type="submission" date="2019-07" db="EMBL/GenBank/DDBJ databases">
        <title>Bacillus alkalisoli sp. nov. isolated from saline soil.</title>
        <authorList>
            <person name="Sun J.-Q."/>
            <person name="Xu L."/>
        </authorList>
    </citation>
    <scope>NUCLEOTIDE SEQUENCE [LARGE SCALE GENOMIC DNA]</scope>
    <source>
        <strain evidence="3">M4U3P1</strain>
    </source>
</reference>
<feature type="region of interest" description="Disordered" evidence="1">
    <location>
        <begin position="31"/>
        <end position="64"/>
    </location>
</feature>
<dbReference type="RefSeq" id="WP_176010515.1">
    <property type="nucleotide sequence ID" value="NZ_CP041372.2"/>
</dbReference>
<dbReference type="AlphaFoldDB" id="A0A859FHE7"/>